<accession>A0A6J6QG86</accession>
<dbReference type="PANTHER" id="PTHR14239">
    <property type="entry name" value="DUDULIN-RELATED"/>
    <property type="match status" value="1"/>
</dbReference>
<dbReference type="InterPro" id="IPR051267">
    <property type="entry name" value="STEAP_metalloreductase"/>
</dbReference>
<dbReference type="Pfam" id="PF03807">
    <property type="entry name" value="F420_oxidored"/>
    <property type="match status" value="1"/>
</dbReference>
<proteinExistence type="predicted"/>
<gene>
    <name evidence="3" type="ORF">UFOPK2399_01911</name>
</gene>
<dbReference type="InterPro" id="IPR036291">
    <property type="entry name" value="NAD(P)-bd_dom_sf"/>
</dbReference>
<reference evidence="3" key="1">
    <citation type="submission" date="2020-05" db="EMBL/GenBank/DDBJ databases">
        <authorList>
            <person name="Chiriac C."/>
            <person name="Salcher M."/>
            <person name="Ghai R."/>
            <person name="Kavagutti S V."/>
        </authorList>
    </citation>
    <scope>NUCLEOTIDE SEQUENCE</scope>
</reference>
<organism evidence="3">
    <name type="scientific">freshwater metagenome</name>
    <dbReference type="NCBI Taxonomy" id="449393"/>
    <lineage>
        <taxon>unclassified sequences</taxon>
        <taxon>metagenomes</taxon>
        <taxon>ecological metagenomes</taxon>
    </lineage>
</organism>
<dbReference type="AlphaFoldDB" id="A0A6J6QG86"/>
<dbReference type="GO" id="GO:0015677">
    <property type="term" value="P:copper ion import"/>
    <property type="evidence" value="ECO:0007669"/>
    <property type="project" value="TreeGrafter"/>
</dbReference>
<dbReference type="SUPFAM" id="SSF51735">
    <property type="entry name" value="NAD(P)-binding Rossmann-fold domains"/>
    <property type="match status" value="1"/>
</dbReference>
<dbReference type="PANTHER" id="PTHR14239:SF0">
    <property type="entry name" value="F420-DEPENDENT NADP REDUCTASE"/>
    <property type="match status" value="1"/>
</dbReference>
<name>A0A6J6QG86_9ZZZZ</name>
<dbReference type="GO" id="GO:0008823">
    <property type="term" value="F:cupric reductase (NADH) activity"/>
    <property type="evidence" value="ECO:0007669"/>
    <property type="project" value="TreeGrafter"/>
</dbReference>
<evidence type="ECO:0000313" key="3">
    <source>
        <dbReference type="EMBL" id="CAB4709542.1"/>
    </source>
</evidence>
<evidence type="ECO:0000259" key="2">
    <source>
        <dbReference type="Pfam" id="PF03807"/>
    </source>
</evidence>
<protein>
    <submittedName>
        <fullName evidence="3">Unannotated protein</fullName>
    </submittedName>
</protein>
<keyword evidence="1" id="KW-0560">Oxidoreductase</keyword>
<dbReference type="GO" id="GO:0005886">
    <property type="term" value="C:plasma membrane"/>
    <property type="evidence" value="ECO:0007669"/>
    <property type="project" value="TreeGrafter"/>
</dbReference>
<dbReference type="InterPro" id="IPR028939">
    <property type="entry name" value="P5C_Rdtase_cat_N"/>
</dbReference>
<dbReference type="EMBL" id="CAEZXP010000009">
    <property type="protein sequence ID" value="CAB4709542.1"/>
    <property type="molecule type" value="Genomic_DNA"/>
</dbReference>
<sequence>MKVAILGGTGSFGRGVAVRLAAAGVDDVVIGSRDAERAQAIAAEIGGRVSGATNDDAVRGADIAVLAVKADAALDTARDIAGALGVVPLFSVASALSFSKDGVRSDPDARAIAERIQDLVQAPVVAGLHTIAAANLEEAAPQEDALICGDDLEAKTLAIEISSRIVAGAALDAGPLASARALEGLTAVIVNVNKRYKAHAGVRITGVHHE</sequence>
<dbReference type="GO" id="GO:0052851">
    <property type="term" value="F:ferric-chelate reductase (NADPH) activity"/>
    <property type="evidence" value="ECO:0007669"/>
    <property type="project" value="TreeGrafter"/>
</dbReference>
<feature type="domain" description="Pyrroline-5-carboxylate reductase catalytic N-terminal" evidence="2">
    <location>
        <begin position="2"/>
        <end position="82"/>
    </location>
</feature>
<dbReference type="Gene3D" id="3.40.50.720">
    <property type="entry name" value="NAD(P)-binding Rossmann-like Domain"/>
    <property type="match status" value="1"/>
</dbReference>
<evidence type="ECO:0000256" key="1">
    <source>
        <dbReference type="ARBA" id="ARBA00023002"/>
    </source>
</evidence>